<accession>A0A1I7RXB4</accession>
<feature type="signal peptide" evidence="1">
    <location>
        <begin position="1"/>
        <end position="22"/>
    </location>
</feature>
<dbReference type="EMBL" id="CAJFDI010000005">
    <property type="protein sequence ID" value="CAD5230542.1"/>
    <property type="molecule type" value="Genomic_DNA"/>
</dbReference>
<name>A0A1I7RXB4_BURXY</name>
<protein>
    <submittedName>
        <fullName evidence="2">(pine wood nematode) hypothetical protein</fullName>
    </submittedName>
</protein>
<evidence type="ECO:0000313" key="3">
    <source>
        <dbReference type="EMBL" id="CAG9121516.1"/>
    </source>
</evidence>
<dbReference type="EMBL" id="CAJFCV020000005">
    <property type="protein sequence ID" value="CAG9121516.1"/>
    <property type="molecule type" value="Genomic_DNA"/>
</dbReference>
<dbReference type="AlphaFoldDB" id="A0A1I7RXB4"/>
<feature type="chain" id="PRO_5036021978" evidence="1">
    <location>
        <begin position="23"/>
        <end position="127"/>
    </location>
</feature>
<evidence type="ECO:0000313" key="4">
    <source>
        <dbReference type="Proteomes" id="UP000095284"/>
    </source>
</evidence>
<evidence type="ECO:0000313" key="5">
    <source>
        <dbReference type="Proteomes" id="UP000659654"/>
    </source>
</evidence>
<keyword evidence="1" id="KW-0732">Signal</keyword>
<evidence type="ECO:0000313" key="6">
    <source>
        <dbReference type="WBParaSite" id="BXY_0537900.1"/>
    </source>
</evidence>
<gene>
    <name evidence="2" type="ORF">BXYJ_LOCUS11039</name>
</gene>
<proteinExistence type="predicted"/>
<keyword evidence="5" id="KW-1185">Reference proteome</keyword>
<dbReference type="Proteomes" id="UP000582659">
    <property type="component" value="Unassembled WGS sequence"/>
</dbReference>
<sequence length="127" mass="14608">MNAKQRLFFFLSILLFTAEIRADSEDKISEDDDPDFRPSLTIYDGPRCKGNVLATGPCDRCLHWEGKIKVLSYQFHGNSSYCFRLSDRNDCAKSRNYFGGTMDRNECGDVTNIYVNHGICYLNKDTR</sequence>
<evidence type="ECO:0000256" key="1">
    <source>
        <dbReference type="SAM" id="SignalP"/>
    </source>
</evidence>
<dbReference type="Proteomes" id="UP000095284">
    <property type="component" value="Unplaced"/>
</dbReference>
<dbReference type="WBParaSite" id="BXY_0537900.1">
    <property type="protein sequence ID" value="BXY_0537900.1"/>
    <property type="gene ID" value="BXY_0537900"/>
</dbReference>
<dbReference type="Proteomes" id="UP000659654">
    <property type="component" value="Unassembled WGS sequence"/>
</dbReference>
<organism evidence="4 6">
    <name type="scientific">Bursaphelenchus xylophilus</name>
    <name type="common">Pinewood nematode worm</name>
    <name type="synonym">Aphelenchoides xylophilus</name>
    <dbReference type="NCBI Taxonomy" id="6326"/>
    <lineage>
        <taxon>Eukaryota</taxon>
        <taxon>Metazoa</taxon>
        <taxon>Ecdysozoa</taxon>
        <taxon>Nematoda</taxon>
        <taxon>Chromadorea</taxon>
        <taxon>Rhabditida</taxon>
        <taxon>Tylenchina</taxon>
        <taxon>Tylenchomorpha</taxon>
        <taxon>Aphelenchoidea</taxon>
        <taxon>Aphelenchoididae</taxon>
        <taxon>Bursaphelenchus</taxon>
    </lineage>
</organism>
<reference evidence="3" key="2">
    <citation type="submission" date="2020-08" db="EMBL/GenBank/DDBJ databases">
        <authorList>
            <person name="Kikuchi T."/>
        </authorList>
    </citation>
    <scope>NUCLEOTIDE SEQUENCE</scope>
    <source>
        <strain evidence="2">Ka4C1</strain>
    </source>
</reference>
<reference evidence="6" key="1">
    <citation type="submission" date="2016-11" db="UniProtKB">
        <authorList>
            <consortium name="WormBaseParasite"/>
        </authorList>
    </citation>
    <scope>IDENTIFICATION</scope>
</reference>
<evidence type="ECO:0000313" key="2">
    <source>
        <dbReference type="EMBL" id="CAD5230542.1"/>
    </source>
</evidence>